<dbReference type="EMBL" id="JBHUEM010000001">
    <property type="protein sequence ID" value="MFD1735039.1"/>
    <property type="molecule type" value="Genomic_DNA"/>
</dbReference>
<accession>A0ABW4LK17</accession>
<dbReference type="Proteomes" id="UP001597214">
    <property type="component" value="Unassembled WGS sequence"/>
</dbReference>
<feature type="domain" description="Na+-translocating membrane potential-generating system MpsC" evidence="1">
    <location>
        <begin position="15"/>
        <end position="111"/>
    </location>
</feature>
<keyword evidence="3" id="KW-1185">Reference proteome</keyword>
<evidence type="ECO:0000313" key="3">
    <source>
        <dbReference type="Proteomes" id="UP001597214"/>
    </source>
</evidence>
<organism evidence="2 3">
    <name type="scientific">Bacillus salitolerans</name>
    <dbReference type="NCBI Taxonomy" id="1437434"/>
    <lineage>
        <taxon>Bacteria</taxon>
        <taxon>Bacillati</taxon>
        <taxon>Bacillota</taxon>
        <taxon>Bacilli</taxon>
        <taxon>Bacillales</taxon>
        <taxon>Bacillaceae</taxon>
        <taxon>Bacillus</taxon>
    </lineage>
</organism>
<evidence type="ECO:0000313" key="2">
    <source>
        <dbReference type="EMBL" id="MFD1735039.1"/>
    </source>
</evidence>
<dbReference type="InterPro" id="IPR018745">
    <property type="entry name" value="MpsC"/>
</dbReference>
<protein>
    <submittedName>
        <fullName evidence="2">Na-translocating system protein MpsC family protein</fullName>
    </submittedName>
</protein>
<proteinExistence type="predicted"/>
<gene>
    <name evidence="2" type="ORF">ACFSCX_00535</name>
</gene>
<reference evidence="3" key="1">
    <citation type="journal article" date="2019" name="Int. J. Syst. Evol. Microbiol.">
        <title>The Global Catalogue of Microorganisms (GCM) 10K type strain sequencing project: providing services to taxonomists for standard genome sequencing and annotation.</title>
        <authorList>
            <consortium name="The Broad Institute Genomics Platform"/>
            <consortium name="The Broad Institute Genome Sequencing Center for Infectious Disease"/>
            <person name="Wu L."/>
            <person name="Ma J."/>
        </authorList>
    </citation>
    <scope>NUCLEOTIDE SEQUENCE [LARGE SCALE GENOMIC DNA]</scope>
    <source>
        <strain evidence="3">CCUG 49339</strain>
    </source>
</reference>
<comment type="caution">
    <text evidence="2">The sequence shown here is derived from an EMBL/GenBank/DDBJ whole genome shotgun (WGS) entry which is preliminary data.</text>
</comment>
<evidence type="ECO:0000259" key="1">
    <source>
        <dbReference type="Pfam" id="PF10057"/>
    </source>
</evidence>
<name>A0ABW4LK17_9BACI</name>
<dbReference type="RefSeq" id="WP_377926124.1">
    <property type="nucleotide sequence ID" value="NZ_JBHUEM010000001.1"/>
</dbReference>
<sequence length="229" mass="26937">MKKAQSQYQENLLHLSSTFSKILKQRFGKGPETCAVTYHSKRVTVYVRNFITPAEEVLVDSGQMNLAINFRNAVMDRVAKEFIREAMVSLDISLDSYYYDWDYENNTGVMLLQSSTDKYFNEASAIRGKIFNQIMFVSSEVHKVPKRLDLIRLNQNIVVVECKGIMLQVEKVLYQKGHLDILQERSREIKDRYLEYKNVFASIFERDVLSIYMAWDYAEDSCYIFFYLQ</sequence>
<dbReference type="Pfam" id="PF10057">
    <property type="entry name" value="MpsC"/>
    <property type="match status" value="1"/>
</dbReference>